<keyword evidence="3" id="KW-0378">Hydrolase</keyword>
<reference evidence="8 9" key="1">
    <citation type="submission" date="2009-11" db="EMBL/GenBank/DDBJ databases">
        <title>Annotation of Allomyces macrogynus ATCC 38327.</title>
        <authorList>
            <consortium name="The Broad Institute Genome Sequencing Platform"/>
            <person name="Russ C."/>
            <person name="Cuomo C."/>
            <person name="Burger G."/>
            <person name="Gray M.W."/>
            <person name="Holland P.W.H."/>
            <person name="King N."/>
            <person name="Lang F.B.F."/>
            <person name="Roger A.J."/>
            <person name="Ruiz-Trillo I."/>
            <person name="Young S.K."/>
            <person name="Zeng Q."/>
            <person name="Gargeya S."/>
            <person name="Fitzgerald M."/>
            <person name="Haas B."/>
            <person name="Abouelleil A."/>
            <person name="Alvarado L."/>
            <person name="Arachchi H.M."/>
            <person name="Berlin A."/>
            <person name="Chapman S.B."/>
            <person name="Gearin G."/>
            <person name="Goldberg J."/>
            <person name="Griggs A."/>
            <person name="Gujja S."/>
            <person name="Hansen M."/>
            <person name="Heiman D."/>
            <person name="Howarth C."/>
            <person name="Larimer J."/>
            <person name="Lui A."/>
            <person name="MacDonald P.J.P."/>
            <person name="McCowen C."/>
            <person name="Montmayeur A."/>
            <person name="Murphy C."/>
            <person name="Neiman D."/>
            <person name="Pearson M."/>
            <person name="Priest M."/>
            <person name="Roberts A."/>
            <person name="Saif S."/>
            <person name="Shea T."/>
            <person name="Sisk P."/>
            <person name="Stolte C."/>
            <person name="Sykes S."/>
            <person name="Wortman J."/>
            <person name="Nusbaum C."/>
            <person name="Birren B."/>
        </authorList>
    </citation>
    <scope>NUCLEOTIDE SEQUENCE [LARGE SCALE GENOMIC DNA]</scope>
    <source>
        <strain evidence="8 9">ATCC 38327</strain>
    </source>
</reference>
<evidence type="ECO:0000256" key="3">
    <source>
        <dbReference type="ARBA" id="ARBA00022801"/>
    </source>
</evidence>
<dbReference type="Proteomes" id="UP000054350">
    <property type="component" value="Unassembled WGS sequence"/>
</dbReference>
<dbReference type="InterPro" id="IPR023562">
    <property type="entry name" value="ClpP/TepA"/>
</dbReference>
<comment type="similarity">
    <text evidence="1 7">Belongs to the peptidase S14 family.</text>
</comment>
<keyword evidence="9" id="KW-1185">Reference proteome</keyword>
<dbReference type="VEuPathDB" id="FungiDB:AMAG_03579"/>
<protein>
    <recommendedName>
        <fullName evidence="7">ATP-dependent Clp protease proteolytic subunit</fullName>
    </recommendedName>
</protein>
<gene>
    <name evidence="8" type="ORF">AMAG_03579</name>
</gene>
<reference evidence="9" key="2">
    <citation type="submission" date="2009-11" db="EMBL/GenBank/DDBJ databases">
        <title>The Genome Sequence of Allomyces macrogynus strain ATCC 38327.</title>
        <authorList>
            <consortium name="The Broad Institute Genome Sequencing Platform"/>
            <person name="Russ C."/>
            <person name="Cuomo C."/>
            <person name="Shea T."/>
            <person name="Young S.K."/>
            <person name="Zeng Q."/>
            <person name="Koehrsen M."/>
            <person name="Haas B."/>
            <person name="Borodovsky M."/>
            <person name="Guigo R."/>
            <person name="Alvarado L."/>
            <person name="Berlin A."/>
            <person name="Borenstein D."/>
            <person name="Chen Z."/>
            <person name="Engels R."/>
            <person name="Freedman E."/>
            <person name="Gellesch M."/>
            <person name="Goldberg J."/>
            <person name="Griggs A."/>
            <person name="Gujja S."/>
            <person name="Heiman D."/>
            <person name="Hepburn T."/>
            <person name="Howarth C."/>
            <person name="Jen D."/>
            <person name="Larson L."/>
            <person name="Lewis B."/>
            <person name="Mehta T."/>
            <person name="Park D."/>
            <person name="Pearson M."/>
            <person name="Roberts A."/>
            <person name="Saif S."/>
            <person name="Shenoy N."/>
            <person name="Sisk P."/>
            <person name="Stolte C."/>
            <person name="Sykes S."/>
            <person name="Walk T."/>
            <person name="White J."/>
            <person name="Yandava C."/>
            <person name="Burger G."/>
            <person name="Gray M.W."/>
            <person name="Holland P.W.H."/>
            <person name="King N."/>
            <person name="Lang F.B.F."/>
            <person name="Roger A.J."/>
            <person name="Ruiz-Trillo I."/>
            <person name="Lander E."/>
            <person name="Nusbaum C."/>
        </authorList>
    </citation>
    <scope>NUCLEOTIDE SEQUENCE [LARGE SCALE GENOMIC DNA]</scope>
    <source>
        <strain evidence="9">ATCC 38327</strain>
    </source>
</reference>
<dbReference type="GO" id="GO:0006515">
    <property type="term" value="P:protein quality control for misfolded or incompletely synthesized proteins"/>
    <property type="evidence" value="ECO:0007669"/>
    <property type="project" value="TreeGrafter"/>
</dbReference>
<evidence type="ECO:0000256" key="2">
    <source>
        <dbReference type="ARBA" id="ARBA00022670"/>
    </source>
</evidence>
<dbReference type="GO" id="GO:0009368">
    <property type="term" value="C:endopeptidase Clp complex"/>
    <property type="evidence" value="ECO:0007669"/>
    <property type="project" value="TreeGrafter"/>
</dbReference>
<evidence type="ECO:0000313" key="8">
    <source>
        <dbReference type="EMBL" id="KNE59268.1"/>
    </source>
</evidence>
<dbReference type="PRINTS" id="PR00127">
    <property type="entry name" value="CLPPROTEASEP"/>
</dbReference>
<dbReference type="OMA" id="NEMACED"/>
<dbReference type="AlphaFoldDB" id="A0A0L0S9J0"/>
<name>A0A0L0S9J0_ALLM3</name>
<evidence type="ECO:0000256" key="7">
    <source>
        <dbReference type="RuleBase" id="RU003567"/>
    </source>
</evidence>
<comment type="catalytic activity">
    <reaction evidence="5 6">
        <text>Hydrolysis of proteins to small peptides in the presence of ATP and magnesium. alpha-casein is the usual test substrate. In the absence of ATP, only oligopeptides shorter than five residues are hydrolyzed (such as succinyl-Leu-Tyr-|-NHMec, and Leu-Tyr-Leu-|-Tyr-Trp, in which cleavage of the -Tyr-|-Leu- and -Tyr-|-Trp bonds also occurs).</text>
        <dbReference type="EC" id="3.4.21.92"/>
    </reaction>
</comment>
<keyword evidence="2 8" id="KW-0645">Protease</keyword>
<dbReference type="EMBL" id="GG745334">
    <property type="protein sequence ID" value="KNE59268.1"/>
    <property type="molecule type" value="Genomic_DNA"/>
</dbReference>
<feature type="active site" evidence="6">
    <location>
        <position position="34"/>
    </location>
</feature>
<evidence type="ECO:0000256" key="1">
    <source>
        <dbReference type="ARBA" id="ARBA00007039"/>
    </source>
</evidence>
<dbReference type="CDD" id="cd07017">
    <property type="entry name" value="S14_ClpP_2"/>
    <property type="match status" value="1"/>
</dbReference>
<dbReference type="STRING" id="578462.A0A0L0S9J0"/>
<evidence type="ECO:0000256" key="6">
    <source>
        <dbReference type="PROSITE-ProRule" id="PRU10086"/>
    </source>
</evidence>
<dbReference type="Pfam" id="PF00574">
    <property type="entry name" value="CLP_protease"/>
    <property type="match status" value="1"/>
</dbReference>
<dbReference type="InterPro" id="IPR029045">
    <property type="entry name" value="ClpP/crotonase-like_dom_sf"/>
</dbReference>
<keyword evidence="4" id="KW-0720">Serine protease</keyword>
<dbReference type="PANTHER" id="PTHR10381:SF11">
    <property type="entry name" value="ATP-DEPENDENT CLP PROTEASE PROTEOLYTIC SUBUNIT, MITOCHONDRIAL"/>
    <property type="match status" value="1"/>
</dbReference>
<dbReference type="PROSITE" id="PS00382">
    <property type="entry name" value="CLP_PROTEASE_HIS"/>
    <property type="match status" value="1"/>
</dbReference>
<dbReference type="InterPro" id="IPR033135">
    <property type="entry name" value="ClpP_His_AS"/>
</dbReference>
<dbReference type="Gene3D" id="3.90.226.10">
    <property type="entry name" value="2-enoyl-CoA Hydratase, Chain A, domain 1"/>
    <property type="match status" value="1"/>
</dbReference>
<dbReference type="PANTHER" id="PTHR10381">
    <property type="entry name" value="ATP-DEPENDENT CLP PROTEASE PROTEOLYTIC SUBUNIT"/>
    <property type="match status" value="1"/>
</dbReference>
<evidence type="ECO:0000256" key="5">
    <source>
        <dbReference type="ARBA" id="ARBA00034021"/>
    </source>
</evidence>
<evidence type="ECO:0000313" key="9">
    <source>
        <dbReference type="Proteomes" id="UP000054350"/>
    </source>
</evidence>
<dbReference type="GO" id="GO:0051117">
    <property type="term" value="F:ATPase binding"/>
    <property type="evidence" value="ECO:0007669"/>
    <property type="project" value="TreeGrafter"/>
</dbReference>
<dbReference type="InterPro" id="IPR001907">
    <property type="entry name" value="ClpP"/>
</dbReference>
<dbReference type="GO" id="GO:0004176">
    <property type="term" value="F:ATP-dependent peptidase activity"/>
    <property type="evidence" value="ECO:0007669"/>
    <property type="project" value="InterPro"/>
</dbReference>
<organism evidence="8 9">
    <name type="scientific">Allomyces macrogynus (strain ATCC 38327)</name>
    <name type="common">Allomyces javanicus var. macrogynus</name>
    <dbReference type="NCBI Taxonomy" id="578462"/>
    <lineage>
        <taxon>Eukaryota</taxon>
        <taxon>Fungi</taxon>
        <taxon>Fungi incertae sedis</taxon>
        <taxon>Blastocladiomycota</taxon>
        <taxon>Blastocladiomycetes</taxon>
        <taxon>Blastocladiales</taxon>
        <taxon>Blastocladiaceae</taxon>
        <taxon>Allomyces</taxon>
    </lineage>
</organism>
<evidence type="ECO:0000256" key="4">
    <source>
        <dbReference type="ARBA" id="ARBA00022825"/>
    </source>
</evidence>
<dbReference type="OrthoDB" id="2017408at2759"/>
<proteinExistence type="inferred from homology"/>
<dbReference type="GO" id="GO:0004252">
    <property type="term" value="F:serine-type endopeptidase activity"/>
    <property type="evidence" value="ECO:0007669"/>
    <property type="project" value="UniProtKB-EC"/>
</dbReference>
<accession>A0A0L0S9J0</accession>
<dbReference type="eggNOG" id="KOG0840">
    <property type="taxonomic scope" value="Eukaryota"/>
</dbReference>
<dbReference type="SUPFAM" id="SSF52096">
    <property type="entry name" value="ClpP/crotonase"/>
    <property type="match status" value="1"/>
</dbReference>
<sequence>MQYILAPITTLCMGQAASTMGQRFALPNSHIMIHQPSGGARRQASDIAIQAKEILRWREHLNRLSVHHAGRDIALIEKHMERDHYMGPQEAFEFGLIDQDAGPGGAS</sequence>